<dbReference type="AlphaFoldDB" id="A0A4Y7KQU3"/>
<name>A0A4Y7KQU3_PAPSO</name>
<sequence>MLGVKNIIWAPGNIRRGFFLAYAGSQVISVSFKQKRKKGSGNRKEQRRNEVEIIIFLSAQMRIKEIYIMRSSSA</sequence>
<evidence type="ECO:0000313" key="1">
    <source>
        <dbReference type="EMBL" id="RZC74518.1"/>
    </source>
</evidence>
<accession>A0A4Y7KQU3</accession>
<proteinExistence type="predicted"/>
<evidence type="ECO:0000313" key="2">
    <source>
        <dbReference type="Proteomes" id="UP000316621"/>
    </source>
</evidence>
<dbReference type="Gramene" id="RZC74518">
    <property type="protein sequence ID" value="RZC74518"/>
    <property type="gene ID" value="C5167_049992"/>
</dbReference>
<keyword evidence="2" id="KW-1185">Reference proteome</keyword>
<dbReference type="Proteomes" id="UP000316621">
    <property type="component" value="Chromosome 8"/>
</dbReference>
<reference evidence="1 2" key="1">
    <citation type="journal article" date="2018" name="Science">
        <title>The opium poppy genome and morphinan production.</title>
        <authorList>
            <person name="Guo L."/>
            <person name="Winzer T."/>
            <person name="Yang X."/>
            <person name="Li Y."/>
            <person name="Ning Z."/>
            <person name="He Z."/>
            <person name="Teodor R."/>
            <person name="Lu Y."/>
            <person name="Bowser T.A."/>
            <person name="Graham I.A."/>
            <person name="Ye K."/>
        </authorList>
    </citation>
    <scope>NUCLEOTIDE SEQUENCE [LARGE SCALE GENOMIC DNA]</scope>
    <source>
        <strain evidence="2">cv. HN1</strain>
        <tissue evidence="1">Leaves</tissue>
    </source>
</reference>
<protein>
    <submittedName>
        <fullName evidence="1">Uncharacterized protein</fullName>
    </submittedName>
</protein>
<organism evidence="1 2">
    <name type="scientific">Papaver somniferum</name>
    <name type="common">Opium poppy</name>
    <dbReference type="NCBI Taxonomy" id="3469"/>
    <lineage>
        <taxon>Eukaryota</taxon>
        <taxon>Viridiplantae</taxon>
        <taxon>Streptophyta</taxon>
        <taxon>Embryophyta</taxon>
        <taxon>Tracheophyta</taxon>
        <taxon>Spermatophyta</taxon>
        <taxon>Magnoliopsida</taxon>
        <taxon>Ranunculales</taxon>
        <taxon>Papaveraceae</taxon>
        <taxon>Papaveroideae</taxon>
        <taxon>Papaver</taxon>
    </lineage>
</organism>
<gene>
    <name evidence="1" type="ORF">C5167_049992</name>
</gene>
<dbReference type="EMBL" id="CM010722">
    <property type="protein sequence ID" value="RZC74518.1"/>
    <property type="molecule type" value="Genomic_DNA"/>
</dbReference>